<keyword evidence="10" id="KW-1185">Reference proteome</keyword>
<keyword evidence="7" id="KW-0732">Signal</keyword>
<dbReference type="InterPro" id="IPR036909">
    <property type="entry name" value="Cyt_c-like_dom_sf"/>
</dbReference>
<dbReference type="GO" id="GO:0046872">
    <property type="term" value="F:metal ion binding"/>
    <property type="evidence" value="ECO:0007669"/>
    <property type="project" value="UniProtKB-KW"/>
</dbReference>
<keyword evidence="3 6" id="KW-0479">Metal-binding</keyword>
<name>A0A1E7WHG4_9BURK</name>
<dbReference type="Pfam" id="PF22807">
    <property type="entry name" value="TrAA12"/>
    <property type="match status" value="1"/>
</dbReference>
<dbReference type="InterPro" id="IPR009056">
    <property type="entry name" value="Cyt_c-like_dom"/>
</dbReference>
<accession>A0A1E7WHG4</accession>
<evidence type="ECO:0000256" key="5">
    <source>
        <dbReference type="ARBA" id="ARBA00023004"/>
    </source>
</evidence>
<dbReference type="Gene3D" id="1.10.760.10">
    <property type="entry name" value="Cytochrome c-like domain"/>
    <property type="match status" value="1"/>
</dbReference>
<evidence type="ECO:0000313" key="9">
    <source>
        <dbReference type="EMBL" id="OEZ98051.1"/>
    </source>
</evidence>
<evidence type="ECO:0000256" key="3">
    <source>
        <dbReference type="ARBA" id="ARBA00022723"/>
    </source>
</evidence>
<dbReference type="InterPro" id="IPR002327">
    <property type="entry name" value="Cyt_c_1A/1B"/>
</dbReference>
<dbReference type="AlphaFoldDB" id="A0A1E7WHG4"/>
<reference evidence="10" key="1">
    <citation type="journal article" date="2016" name="Front. Microbiol.">
        <title>Molecular Keys to the Janthinobacterium and Duganella spp. Interaction with the Plant Pathogen Fusarium graminearum.</title>
        <authorList>
            <person name="Haack F.S."/>
            <person name="Poehlein A."/>
            <person name="Kroger C."/>
            <person name="Voigt C.A."/>
            <person name="Piepenbring M."/>
            <person name="Bode H.B."/>
            <person name="Daniel R."/>
            <person name="Schafer W."/>
            <person name="Streit W.R."/>
        </authorList>
    </citation>
    <scope>NUCLEOTIDE SEQUENCE [LARGE SCALE GENOMIC DNA]</scope>
    <source>
        <strain evidence="10">T54</strain>
    </source>
</reference>
<evidence type="ECO:0000256" key="7">
    <source>
        <dbReference type="SAM" id="SignalP"/>
    </source>
</evidence>
<feature type="chain" id="PRO_5009207117" evidence="7">
    <location>
        <begin position="25"/>
        <end position="576"/>
    </location>
</feature>
<keyword evidence="5 6" id="KW-0408">Iron</keyword>
<dbReference type="OrthoDB" id="9770043at2"/>
<dbReference type="GO" id="GO:0020037">
    <property type="term" value="F:heme binding"/>
    <property type="evidence" value="ECO:0007669"/>
    <property type="project" value="InterPro"/>
</dbReference>
<dbReference type="GO" id="GO:0009055">
    <property type="term" value="F:electron transfer activity"/>
    <property type="evidence" value="ECO:0007669"/>
    <property type="project" value="InterPro"/>
</dbReference>
<proteinExistence type="predicted"/>
<feature type="signal peptide" evidence="7">
    <location>
        <begin position="1"/>
        <end position="24"/>
    </location>
</feature>
<keyword evidence="2 6" id="KW-0349">Heme</keyword>
<dbReference type="Gene3D" id="2.120.10.30">
    <property type="entry name" value="TolB, C-terminal domain"/>
    <property type="match status" value="1"/>
</dbReference>
<keyword evidence="4" id="KW-0249">Electron transport</keyword>
<dbReference type="SUPFAM" id="SSF50952">
    <property type="entry name" value="Soluble quinoprotein glucose dehydrogenase"/>
    <property type="match status" value="1"/>
</dbReference>
<dbReference type="InterPro" id="IPR054539">
    <property type="entry name" value="Beta-prop_PDH"/>
</dbReference>
<evidence type="ECO:0000256" key="2">
    <source>
        <dbReference type="ARBA" id="ARBA00022617"/>
    </source>
</evidence>
<dbReference type="Pfam" id="PF00034">
    <property type="entry name" value="Cytochrom_C"/>
    <property type="match status" value="1"/>
</dbReference>
<protein>
    <submittedName>
        <fullName evidence="9">Cytochrome c2</fullName>
    </submittedName>
</protein>
<sequence length="576" mass="61782">MHSATPLRLLSAVAMLALATTTQAALLDGKRIFQNNCAMCHSAAPDMATLAGPPLFNVVGRKVAGVPGFSYSDALTALGAKDRRWSAKELELFLKDPAAYAPGTSMPIAVAQPAERAALVAYLATTKGKAAAPTAATAPAAANATANNAANNASKEEHWSADQPGRIHEVRMADLPPPFASASAGNNPKTVPRPQGVLPSVPDQFAVNLWALDPDRGRVMAKAPNGDIFISSTTRRLIKVFRSSTGETADKISVFADQLDRPFGFAFWPAGPNPQYLYVANVNSIIRFPYRNGDLVAGAPAEVVVPTLTAETGSHSSRTLVFSKDDKTMYLSIGSASNVAEGIGPTPPEPLKQWEAQHGLGAAWGSELDRAVVLAFDPDGKNKRTFATGLRNCVGMYLYPRTGDLLCSVNERDMLGDNLPPDYLTRVKGGAHYGWPWHYLGNHEEPRLKGQRPDLQGKVTAPDLLLTAHSAPLGMIMYDAPANAKAAFPQQYRGDVFLALHGSWNRATRTGSKVVRVFMQDGVPTGKYQDFMTGFVVSDKEVWGRPSSVVVQDDGSLLVDDDVTGEIWRVSAKYAK</sequence>
<evidence type="ECO:0000256" key="6">
    <source>
        <dbReference type="PROSITE-ProRule" id="PRU00433"/>
    </source>
</evidence>
<dbReference type="PROSITE" id="PS51007">
    <property type="entry name" value="CYTC"/>
    <property type="match status" value="1"/>
</dbReference>
<dbReference type="Proteomes" id="UP000175989">
    <property type="component" value="Unassembled WGS sequence"/>
</dbReference>
<dbReference type="InterPro" id="IPR011041">
    <property type="entry name" value="Quinoprot_gluc/sorb_DH_b-prop"/>
</dbReference>
<organism evidence="9 10">
    <name type="scientific">Duganella phyllosphaerae</name>
    <dbReference type="NCBI Taxonomy" id="762836"/>
    <lineage>
        <taxon>Bacteria</taxon>
        <taxon>Pseudomonadati</taxon>
        <taxon>Pseudomonadota</taxon>
        <taxon>Betaproteobacteria</taxon>
        <taxon>Burkholderiales</taxon>
        <taxon>Oxalobacteraceae</taxon>
        <taxon>Telluria group</taxon>
        <taxon>Duganella</taxon>
    </lineage>
</organism>
<dbReference type="EMBL" id="LROM01000093">
    <property type="protein sequence ID" value="OEZ98051.1"/>
    <property type="molecule type" value="Genomic_DNA"/>
</dbReference>
<dbReference type="PRINTS" id="PR00604">
    <property type="entry name" value="CYTCHRMECIAB"/>
</dbReference>
<dbReference type="PANTHER" id="PTHR33546">
    <property type="entry name" value="LARGE, MULTIFUNCTIONAL SECRETED PROTEIN-RELATED"/>
    <property type="match status" value="1"/>
</dbReference>
<feature type="domain" description="Cytochrome c" evidence="8">
    <location>
        <begin position="24"/>
        <end position="127"/>
    </location>
</feature>
<evidence type="ECO:0000259" key="8">
    <source>
        <dbReference type="PROSITE" id="PS51007"/>
    </source>
</evidence>
<dbReference type="PANTHER" id="PTHR33546:SF1">
    <property type="entry name" value="LARGE, MULTIFUNCTIONAL SECRETED PROTEIN"/>
    <property type="match status" value="1"/>
</dbReference>
<evidence type="ECO:0000313" key="10">
    <source>
        <dbReference type="Proteomes" id="UP000175989"/>
    </source>
</evidence>
<dbReference type="SUPFAM" id="SSF46626">
    <property type="entry name" value="Cytochrome c"/>
    <property type="match status" value="1"/>
</dbReference>
<gene>
    <name evidence="9" type="ORF">DUPY_33240</name>
</gene>
<comment type="caution">
    <text evidence="9">The sequence shown here is derived from an EMBL/GenBank/DDBJ whole genome shotgun (WGS) entry which is preliminary data.</text>
</comment>
<evidence type="ECO:0000256" key="1">
    <source>
        <dbReference type="ARBA" id="ARBA00022448"/>
    </source>
</evidence>
<evidence type="ECO:0000256" key="4">
    <source>
        <dbReference type="ARBA" id="ARBA00022982"/>
    </source>
</evidence>
<dbReference type="InterPro" id="IPR011042">
    <property type="entry name" value="6-blade_b-propeller_TolB-like"/>
</dbReference>
<keyword evidence="1" id="KW-0813">Transport</keyword>